<dbReference type="GO" id="GO:0016020">
    <property type="term" value="C:membrane"/>
    <property type="evidence" value="ECO:0007669"/>
    <property type="project" value="UniProtKB-SubCell"/>
</dbReference>
<evidence type="ECO:0000256" key="1">
    <source>
        <dbReference type="ARBA" id="ARBA00004141"/>
    </source>
</evidence>
<dbReference type="PANTHER" id="PTHR11351">
    <property type="entry name" value="ACYL-COA DESATURASE"/>
    <property type="match status" value="1"/>
</dbReference>
<evidence type="ECO:0000256" key="11">
    <source>
        <dbReference type="SAM" id="Phobius"/>
    </source>
</evidence>
<keyword evidence="9 11" id="KW-0472">Membrane</keyword>
<keyword evidence="10" id="KW-0275">Fatty acid biosynthesis</keyword>
<dbReference type="EMBL" id="UINC01116858">
    <property type="protein sequence ID" value="SVC88887.1"/>
    <property type="molecule type" value="Genomic_DNA"/>
</dbReference>
<feature type="transmembrane region" description="Helical" evidence="11">
    <location>
        <begin position="161"/>
        <end position="180"/>
    </location>
</feature>
<evidence type="ECO:0000313" key="13">
    <source>
        <dbReference type="EMBL" id="SVC88887.1"/>
    </source>
</evidence>
<gene>
    <name evidence="13" type="ORF">METZ01_LOCUS341741</name>
</gene>
<feature type="domain" description="Fatty acid desaturase" evidence="12">
    <location>
        <begin position="28"/>
        <end position="234"/>
    </location>
</feature>
<dbReference type="InterPro" id="IPR005804">
    <property type="entry name" value="FA_desaturase_dom"/>
</dbReference>
<evidence type="ECO:0000256" key="3">
    <source>
        <dbReference type="ARBA" id="ARBA00022692"/>
    </source>
</evidence>
<feature type="non-terminal residue" evidence="13">
    <location>
        <position position="1"/>
    </location>
</feature>
<sequence>TLIPIAGVIGTIWYAWNNGVVWQEPFLLFIFWIITGLGITLGYHRLFSHRSFKAHPMLDWIMIVFGAAALENSALKWCSDHRRHHRHLDTEKDPYSITKGFFHAHMGWILENKPDPIDKVKDLEENPAIRFQYKYYFLLFIIFGLLLPISLGFIWGRPMGALFWGVLLRITLVHHFTYFINSLCHFVGTKPYDSKCTSGDAWYVALLTFGEGFHNYHHKFQWDYRNGVRWFHFDPSKWVIWCLSKIGLAKDLKKANYMQIMKARSINKRNQINSLLDKMPEIIKIPHEIKLNIIKNKIQYLEEGWDMINKNNKIRNSKLFLKKKKTFQ</sequence>
<keyword evidence="3 11" id="KW-0812">Transmembrane</keyword>
<keyword evidence="2" id="KW-0444">Lipid biosynthesis</keyword>
<evidence type="ECO:0000256" key="9">
    <source>
        <dbReference type="ARBA" id="ARBA00023136"/>
    </source>
</evidence>
<comment type="subcellular location">
    <subcellularLocation>
        <location evidence="1">Membrane</location>
        <topology evidence="1">Multi-pass membrane protein</topology>
    </subcellularLocation>
</comment>
<evidence type="ECO:0000256" key="7">
    <source>
        <dbReference type="ARBA" id="ARBA00023004"/>
    </source>
</evidence>
<dbReference type="GO" id="GO:0016717">
    <property type="term" value="F:oxidoreductase activity, acting on paired donors, with oxidation of a pair of donors resulting in the reduction of molecular oxygen to two molecules of water"/>
    <property type="evidence" value="ECO:0007669"/>
    <property type="project" value="InterPro"/>
</dbReference>
<accession>A0A382QV98</accession>
<keyword evidence="8" id="KW-0443">Lipid metabolism</keyword>
<feature type="transmembrane region" description="Helical" evidence="11">
    <location>
        <begin position="26"/>
        <end position="47"/>
    </location>
</feature>
<keyword evidence="4" id="KW-0276">Fatty acid metabolism</keyword>
<feature type="transmembrane region" description="Helical" evidence="11">
    <location>
        <begin position="135"/>
        <end position="155"/>
    </location>
</feature>
<dbReference type="AlphaFoldDB" id="A0A382QV98"/>
<organism evidence="13">
    <name type="scientific">marine metagenome</name>
    <dbReference type="NCBI Taxonomy" id="408172"/>
    <lineage>
        <taxon>unclassified sequences</taxon>
        <taxon>metagenomes</taxon>
        <taxon>ecological metagenomes</taxon>
    </lineage>
</organism>
<reference evidence="13" key="1">
    <citation type="submission" date="2018-05" db="EMBL/GenBank/DDBJ databases">
        <authorList>
            <person name="Lanie J.A."/>
            <person name="Ng W.-L."/>
            <person name="Kazmierczak K.M."/>
            <person name="Andrzejewski T.M."/>
            <person name="Davidsen T.M."/>
            <person name="Wayne K.J."/>
            <person name="Tettelin H."/>
            <person name="Glass J.I."/>
            <person name="Rusch D."/>
            <person name="Podicherti R."/>
            <person name="Tsui H.-C.T."/>
            <person name="Winkler M.E."/>
        </authorList>
    </citation>
    <scope>NUCLEOTIDE SEQUENCE</scope>
</reference>
<evidence type="ECO:0000256" key="5">
    <source>
        <dbReference type="ARBA" id="ARBA00022989"/>
    </source>
</evidence>
<keyword evidence="5 11" id="KW-1133">Transmembrane helix</keyword>
<dbReference type="InterPro" id="IPR015876">
    <property type="entry name" value="Acyl-CoA_DS"/>
</dbReference>
<dbReference type="CDD" id="cd03505">
    <property type="entry name" value="Delta9-FADS-like"/>
    <property type="match status" value="1"/>
</dbReference>
<protein>
    <recommendedName>
        <fullName evidence="12">Fatty acid desaturase domain-containing protein</fullName>
    </recommendedName>
</protein>
<evidence type="ECO:0000256" key="4">
    <source>
        <dbReference type="ARBA" id="ARBA00022832"/>
    </source>
</evidence>
<dbReference type="Pfam" id="PF00487">
    <property type="entry name" value="FA_desaturase"/>
    <property type="match status" value="1"/>
</dbReference>
<dbReference type="PANTHER" id="PTHR11351:SF31">
    <property type="entry name" value="DESATURASE 1, ISOFORM A-RELATED"/>
    <property type="match status" value="1"/>
</dbReference>
<evidence type="ECO:0000256" key="10">
    <source>
        <dbReference type="ARBA" id="ARBA00023160"/>
    </source>
</evidence>
<name>A0A382QV98_9ZZZZ</name>
<evidence type="ECO:0000256" key="8">
    <source>
        <dbReference type="ARBA" id="ARBA00023098"/>
    </source>
</evidence>
<feature type="non-terminal residue" evidence="13">
    <location>
        <position position="328"/>
    </location>
</feature>
<dbReference type="PRINTS" id="PR00075">
    <property type="entry name" value="FACDDSATRASE"/>
</dbReference>
<keyword evidence="6" id="KW-0560">Oxidoreductase</keyword>
<evidence type="ECO:0000259" key="12">
    <source>
        <dbReference type="Pfam" id="PF00487"/>
    </source>
</evidence>
<proteinExistence type="predicted"/>
<dbReference type="GO" id="GO:0006633">
    <property type="term" value="P:fatty acid biosynthetic process"/>
    <property type="evidence" value="ECO:0007669"/>
    <property type="project" value="UniProtKB-KW"/>
</dbReference>
<evidence type="ECO:0000256" key="6">
    <source>
        <dbReference type="ARBA" id="ARBA00023002"/>
    </source>
</evidence>
<keyword evidence="7" id="KW-0408">Iron</keyword>
<evidence type="ECO:0000256" key="2">
    <source>
        <dbReference type="ARBA" id="ARBA00022516"/>
    </source>
</evidence>